<dbReference type="Proteomes" id="UP001356427">
    <property type="component" value="Unassembled WGS sequence"/>
</dbReference>
<evidence type="ECO:0000313" key="2">
    <source>
        <dbReference type="Proteomes" id="UP001356427"/>
    </source>
</evidence>
<proteinExistence type="predicted"/>
<sequence>MLSPAVFSQLCVLWSQLSLRMWWEDKSLWAAHSLWQGTTSNASARGHVLVKTFWFKLMGARM</sequence>
<organism evidence="1 2">
    <name type="scientific">Coregonus suidteri</name>
    <dbReference type="NCBI Taxonomy" id="861788"/>
    <lineage>
        <taxon>Eukaryota</taxon>
        <taxon>Metazoa</taxon>
        <taxon>Chordata</taxon>
        <taxon>Craniata</taxon>
        <taxon>Vertebrata</taxon>
        <taxon>Euteleostomi</taxon>
        <taxon>Actinopterygii</taxon>
        <taxon>Neopterygii</taxon>
        <taxon>Teleostei</taxon>
        <taxon>Protacanthopterygii</taxon>
        <taxon>Salmoniformes</taxon>
        <taxon>Salmonidae</taxon>
        <taxon>Coregoninae</taxon>
        <taxon>Coregonus</taxon>
    </lineage>
</organism>
<evidence type="ECO:0000313" key="1">
    <source>
        <dbReference type="EMBL" id="KAK6300991.1"/>
    </source>
</evidence>
<gene>
    <name evidence="1" type="ORF">J4Q44_G00290890</name>
</gene>
<keyword evidence="2" id="KW-1185">Reference proteome</keyword>
<accession>A0AAN8LHR7</accession>
<protein>
    <submittedName>
        <fullName evidence="1">Uncharacterized protein</fullName>
    </submittedName>
</protein>
<comment type="caution">
    <text evidence="1">The sequence shown here is derived from an EMBL/GenBank/DDBJ whole genome shotgun (WGS) entry which is preliminary data.</text>
</comment>
<reference evidence="1 2" key="1">
    <citation type="submission" date="2021-04" db="EMBL/GenBank/DDBJ databases">
        <authorList>
            <person name="De Guttry C."/>
            <person name="Zahm M."/>
            <person name="Klopp C."/>
            <person name="Cabau C."/>
            <person name="Louis A."/>
            <person name="Berthelot C."/>
            <person name="Parey E."/>
            <person name="Roest Crollius H."/>
            <person name="Montfort J."/>
            <person name="Robinson-Rechavi M."/>
            <person name="Bucao C."/>
            <person name="Bouchez O."/>
            <person name="Gislard M."/>
            <person name="Lluch J."/>
            <person name="Milhes M."/>
            <person name="Lampietro C."/>
            <person name="Lopez Roques C."/>
            <person name="Donnadieu C."/>
            <person name="Braasch I."/>
            <person name="Desvignes T."/>
            <person name="Postlethwait J."/>
            <person name="Bobe J."/>
            <person name="Wedekind C."/>
            <person name="Guiguen Y."/>
        </authorList>
    </citation>
    <scope>NUCLEOTIDE SEQUENCE [LARGE SCALE GENOMIC DNA]</scope>
    <source>
        <strain evidence="1">Cs_M1</strain>
        <tissue evidence="1">Blood</tissue>
    </source>
</reference>
<name>A0AAN8LHR7_9TELE</name>
<dbReference type="AlphaFoldDB" id="A0AAN8LHR7"/>
<dbReference type="EMBL" id="JAGTTL010000027">
    <property type="protein sequence ID" value="KAK6300991.1"/>
    <property type="molecule type" value="Genomic_DNA"/>
</dbReference>